<reference evidence="1 2" key="1">
    <citation type="submission" date="2016-10" db="EMBL/GenBank/DDBJ databases">
        <authorList>
            <person name="de Groot N.N."/>
        </authorList>
    </citation>
    <scope>NUCLEOTIDE SEQUENCE [LARGE SCALE GENOMIC DNA]</scope>
    <source>
        <strain evidence="1 2">IBRC-M10015</strain>
    </source>
</reference>
<dbReference type="AlphaFoldDB" id="A0A1G8YCQ6"/>
<sequence>MPNPDSKYRNDDGRVLRWEQMARYGWKEGGEIGRTEDGVLVDGDLYRPVLDGDHDVQ</sequence>
<dbReference type="RefSeq" id="WP_176765329.1">
    <property type="nucleotide sequence ID" value="NZ_FNFC01000014.1"/>
</dbReference>
<evidence type="ECO:0000313" key="1">
    <source>
        <dbReference type="EMBL" id="SDJ99820.1"/>
    </source>
</evidence>
<accession>A0A1G8YCQ6</accession>
<gene>
    <name evidence="1" type="ORF">SAMN05216226_1143</name>
</gene>
<organism evidence="1 2">
    <name type="scientific">Halovenus aranensis</name>
    <dbReference type="NCBI Taxonomy" id="890420"/>
    <lineage>
        <taxon>Archaea</taxon>
        <taxon>Methanobacteriati</taxon>
        <taxon>Methanobacteriota</taxon>
        <taxon>Stenosarchaea group</taxon>
        <taxon>Halobacteria</taxon>
        <taxon>Halobacteriales</taxon>
        <taxon>Haloarculaceae</taxon>
        <taxon>Halovenus</taxon>
    </lineage>
</organism>
<dbReference type="EMBL" id="FNFC01000014">
    <property type="protein sequence ID" value="SDJ99820.1"/>
    <property type="molecule type" value="Genomic_DNA"/>
</dbReference>
<keyword evidence="2" id="KW-1185">Reference proteome</keyword>
<name>A0A1G8YCQ6_9EURY</name>
<protein>
    <submittedName>
        <fullName evidence="1">Uncharacterized protein</fullName>
    </submittedName>
</protein>
<proteinExistence type="predicted"/>
<dbReference type="Proteomes" id="UP000198856">
    <property type="component" value="Unassembled WGS sequence"/>
</dbReference>
<evidence type="ECO:0000313" key="2">
    <source>
        <dbReference type="Proteomes" id="UP000198856"/>
    </source>
</evidence>